<accession>A0AAE8N947</accession>
<evidence type="ECO:0000313" key="3">
    <source>
        <dbReference type="Proteomes" id="UP000250416"/>
    </source>
</evidence>
<dbReference type="AlphaFoldDB" id="A0AAE8N947"/>
<evidence type="ECO:0000256" key="1">
    <source>
        <dbReference type="SAM" id="MobiDB-lite"/>
    </source>
</evidence>
<dbReference type="EMBL" id="UARD01000001">
    <property type="protein sequence ID" value="SPV11791.1"/>
    <property type="molecule type" value="Genomic_DNA"/>
</dbReference>
<protein>
    <submittedName>
        <fullName evidence="2">Uncharacterized protein</fullName>
    </submittedName>
</protein>
<feature type="region of interest" description="Disordered" evidence="1">
    <location>
        <begin position="193"/>
        <end position="246"/>
    </location>
</feature>
<proteinExistence type="predicted"/>
<feature type="region of interest" description="Disordered" evidence="1">
    <location>
        <begin position="127"/>
        <end position="146"/>
    </location>
</feature>
<comment type="caution">
    <text evidence="2">The sequence shown here is derived from an EMBL/GenBank/DDBJ whole genome shotgun (WGS) entry which is preliminary data.</text>
</comment>
<gene>
    <name evidence="2" type="ORF">NCTC10661_00389</name>
</gene>
<name>A0AAE8N947_BURCE</name>
<evidence type="ECO:0000313" key="2">
    <source>
        <dbReference type="EMBL" id="SPV11791.1"/>
    </source>
</evidence>
<sequence length="246" mass="27207">MHHPSHARQDPRASFGLQINRSRRRCPARTDIVRLRSIGEDRASRYRRPSAHALANRVRVQESTDPAWMTGNQPDPPRTGRGEMACRCMPAGRESDMRPAMLSITAIAACRPRRVAIVHFSTPCQSDGCSGNRTRPVPRRSGDDAPCSPERGCCAALRRRIPADRVLAGTDRVRCRTGRTVHRRLSHAHFRKERASFAGARPDKGPAGQRGGRDGCRMREVTKLKHAARGTHGPRGGPGLPDKAEQ</sequence>
<reference evidence="2 3" key="1">
    <citation type="submission" date="2018-06" db="EMBL/GenBank/DDBJ databases">
        <authorList>
            <consortium name="Pathogen Informatics"/>
            <person name="Doyle S."/>
        </authorList>
    </citation>
    <scope>NUCLEOTIDE SEQUENCE [LARGE SCALE GENOMIC DNA]</scope>
    <source>
        <strain evidence="2 3">NCTC10661</strain>
    </source>
</reference>
<feature type="compositionally biased region" description="Basic and acidic residues" evidence="1">
    <location>
        <begin position="211"/>
        <end position="223"/>
    </location>
</feature>
<feature type="region of interest" description="Disordered" evidence="1">
    <location>
        <begin position="56"/>
        <end position="83"/>
    </location>
</feature>
<feature type="region of interest" description="Disordered" evidence="1">
    <location>
        <begin position="1"/>
        <end position="22"/>
    </location>
</feature>
<organism evidence="2 3">
    <name type="scientific">Burkholderia cepacia</name>
    <name type="common">Pseudomonas cepacia</name>
    <dbReference type="NCBI Taxonomy" id="292"/>
    <lineage>
        <taxon>Bacteria</taxon>
        <taxon>Pseudomonadati</taxon>
        <taxon>Pseudomonadota</taxon>
        <taxon>Betaproteobacteria</taxon>
        <taxon>Burkholderiales</taxon>
        <taxon>Burkholderiaceae</taxon>
        <taxon>Burkholderia</taxon>
        <taxon>Burkholderia cepacia complex</taxon>
    </lineage>
</organism>
<dbReference type="Proteomes" id="UP000250416">
    <property type="component" value="Unassembled WGS sequence"/>
</dbReference>